<dbReference type="STRING" id="311410.LA5095_05542"/>
<evidence type="ECO:0008006" key="3">
    <source>
        <dbReference type="Google" id="ProtNLM"/>
    </source>
</evidence>
<dbReference type="EMBL" id="CXWC01000016">
    <property type="protein sequence ID" value="CTQ78877.1"/>
    <property type="molecule type" value="Genomic_DNA"/>
</dbReference>
<dbReference type="InterPro" id="IPR011051">
    <property type="entry name" value="RmlC_Cupin_sf"/>
</dbReference>
<dbReference type="InterPro" id="IPR014710">
    <property type="entry name" value="RmlC-like_jellyroll"/>
</dbReference>
<evidence type="ECO:0000313" key="2">
    <source>
        <dbReference type="Proteomes" id="UP000049983"/>
    </source>
</evidence>
<dbReference type="SUPFAM" id="SSF51182">
    <property type="entry name" value="RmlC-like cupins"/>
    <property type="match status" value="1"/>
</dbReference>
<dbReference type="GeneID" id="97673131"/>
<organism evidence="1 2">
    <name type="scientific">Roseibium album</name>
    <dbReference type="NCBI Taxonomy" id="311410"/>
    <lineage>
        <taxon>Bacteria</taxon>
        <taxon>Pseudomonadati</taxon>
        <taxon>Pseudomonadota</taxon>
        <taxon>Alphaproteobacteria</taxon>
        <taxon>Hyphomicrobiales</taxon>
        <taxon>Stappiaceae</taxon>
        <taxon>Roseibium</taxon>
    </lineage>
</organism>
<dbReference type="OrthoDB" id="9800684at2"/>
<evidence type="ECO:0000313" key="1">
    <source>
        <dbReference type="EMBL" id="CTQ78877.1"/>
    </source>
</evidence>
<dbReference type="AlphaFoldDB" id="A0A0M7AYW4"/>
<proteinExistence type="predicted"/>
<gene>
    <name evidence="1" type="ORF">LA5096_05896</name>
</gene>
<dbReference type="Proteomes" id="UP000049983">
    <property type="component" value="Unassembled WGS sequence"/>
</dbReference>
<accession>A0A0M7AYW4</accession>
<reference evidence="2" key="1">
    <citation type="submission" date="2015-07" db="EMBL/GenBank/DDBJ databases">
        <authorList>
            <person name="Rodrigo-Torres Lidia"/>
            <person name="Arahal R.David."/>
        </authorList>
    </citation>
    <scope>NUCLEOTIDE SEQUENCE [LARGE SCALE GENOMIC DNA]</scope>
    <source>
        <strain evidence="2">CECT 5096</strain>
    </source>
</reference>
<sequence>MAQAQRAKPGPNHIETATDPAAFAHWPEGLYGAMKTEEFNGVVGSTLVSETDQVRVWHLRLPPGKRCPFHRHVNPYFWSAHRAGKARGYFSSGEIKDVEHYEGETRHFFYGEGEYMLHSVENIGDTELLFTTVEFLDGPNTPLEVPDSVRLQVPGATAA</sequence>
<dbReference type="Gene3D" id="2.60.120.10">
    <property type="entry name" value="Jelly Rolls"/>
    <property type="match status" value="1"/>
</dbReference>
<name>A0A0M7AYW4_9HYPH</name>
<protein>
    <recommendedName>
        <fullName evidence="3">Cupin domain-containing protein</fullName>
    </recommendedName>
</protein>
<keyword evidence="2" id="KW-1185">Reference proteome</keyword>
<dbReference type="RefSeq" id="WP_055121008.1">
    <property type="nucleotide sequence ID" value="NZ_CANMGD010000015.1"/>
</dbReference>